<dbReference type="Proteomes" id="UP001145114">
    <property type="component" value="Unassembled WGS sequence"/>
</dbReference>
<organism evidence="1 2">
    <name type="scientific">Spiromyces aspiralis</name>
    <dbReference type="NCBI Taxonomy" id="68401"/>
    <lineage>
        <taxon>Eukaryota</taxon>
        <taxon>Fungi</taxon>
        <taxon>Fungi incertae sedis</taxon>
        <taxon>Zoopagomycota</taxon>
        <taxon>Kickxellomycotina</taxon>
        <taxon>Kickxellomycetes</taxon>
        <taxon>Kickxellales</taxon>
        <taxon>Kickxellaceae</taxon>
        <taxon>Spiromyces</taxon>
    </lineage>
</organism>
<keyword evidence="2" id="KW-1185">Reference proteome</keyword>
<name>A0ACC1H9K6_9FUNG</name>
<proteinExistence type="predicted"/>
<reference evidence="1" key="1">
    <citation type="submission" date="2022-06" db="EMBL/GenBank/DDBJ databases">
        <title>Phylogenomic reconstructions and comparative analyses of Kickxellomycotina fungi.</title>
        <authorList>
            <person name="Reynolds N.K."/>
            <person name="Stajich J.E."/>
            <person name="Barry K."/>
            <person name="Grigoriev I.V."/>
            <person name="Crous P."/>
            <person name="Smith M.E."/>
        </authorList>
    </citation>
    <scope>NUCLEOTIDE SEQUENCE</scope>
    <source>
        <strain evidence="1">RSA 2271</strain>
    </source>
</reference>
<gene>
    <name evidence="1" type="ORF">EV182_006483</name>
</gene>
<sequence>PPRHASRRKSALSDKSNCTLVEEEPSIYYLPHINYEYALRYGYTIPTLNSPTDTVQWPELDESDDEDAIYERHQERIHSSGRHRNALTQLTCATSQPKGRFGKSLATTSITTESLKVKLKKIWHFFKPSPSITIQQISSAVVH</sequence>
<feature type="non-terminal residue" evidence="1">
    <location>
        <position position="1"/>
    </location>
</feature>
<dbReference type="EMBL" id="JAMZIH010007825">
    <property type="protein sequence ID" value="KAJ1672797.1"/>
    <property type="molecule type" value="Genomic_DNA"/>
</dbReference>
<evidence type="ECO:0000313" key="2">
    <source>
        <dbReference type="Proteomes" id="UP001145114"/>
    </source>
</evidence>
<protein>
    <submittedName>
        <fullName evidence="1">Uncharacterized protein</fullName>
    </submittedName>
</protein>
<accession>A0ACC1H9K6</accession>
<comment type="caution">
    <text evidence="1">The sequence shown here is derived from an EMBL/GenBank/DDBJ whole genome shotgun (WGS) entry which is preliminary data.</text>
</comment>
<evidence type="ECO:0000313" key="1">
    <source>
        <dbReference type="EMBL" id="KAJ1672797.1"/>
    </source>
</evidence>